<organism evidence="9 10">
    <name type="scientific">Lysinibacillus agricola</name>
    <dbReference type="NCBI Taxonomy" id="2590012"/>
    <lineage>
        <taxon>Bacteria</taxon>
        <taxon>Bacillati</taxon>
        <taxon>Bacillota</taxon>
        <taxon>Bacilli</taxon>
        <taxon>Bacillales</taxon>
        <taxon>Bacillaceae</taxon>
        <taxon>Lysinibacillus</taxon>
    </lineage>
</organism>
<proteinExistence type="inferred from homology"/>
<feature type="transmembrane region" description="Helical" evidence="8">
    <location>
        <begin position="72"/>
        <end position="95"/>
    </location>
</feature>
<sequence length="493" mass="53366">MNVALIVIIGSIILSFYLVIKAKKGKDMDLEQWTVGGRGFGAIFMFLLIAGEAFTITTFLGSSGQSYSNGGAALFIMCYGTLAYVISYFILPKIWQNAKQNKLVSQSDFFVTKYNSPYLGVLVAIIGVIAMIPYFIIQLNGLGIIVSQASYGTISPNIAICIGAIVITVYVLISGIHGSAWTAVVKDFLLLFIVVFLGIYLPIHYYGGIGEMFEAIQEARPGFLALPESGQNPSWFLTTVLISSLGFYMWPHLFSATYSAQNAKVFRKNAILMPLYQLVLLFIFFIGSSAILIIPGLQGKEVDLILLKLSAQTFDPWFVGLVGAGGIFAALVPGSMLLMNASTMLAKNVYKVLKPETSEEQISKIAKYLVPVIAGVSLYLSIYGGKTIVALLVMGYSLVTQLFPALLFSLSKNNFVTKQGAFAGISIGVLTVAYISLTNTTIGMLFPFLPQVIKDFNVGIIALGINVLVLVVVSLVTRGNYVQSKVTEETEGS</sequence>
<feature type="transmembrane region" description="Helical" evidence="8">
    <location>
        <begin position="317"/>
        <end position="345"/>
    </location>
</feature>
<accession>A0ABX7AWE7</accession>
<feature type="transmembrane region" description="Helical" evidence="8">
    <location>
        <begin position="116"/>
        <end position="137"/>
    </location>
</feature>
<evidence type="ECO:0000313" key="9">
    <source>
        <dbReference type="EMBL" id="QQP14308.1"/>
    </source>
</evidence>
<gene>
    <name evidence="9" type="ORF">FJQ98_09980</name>
</gene>
<feature type="transmembrane region" description="Helical" evidence="8">
    <location>
        <begin position="422"/>
        <end position="446"/>
    </location>
</feature>
<evidence type="ECO:0000256" key="8">
    <source>
        <dbReference type="SAM" id="Phobius"/>
    </source>
</evidence>
<dbReference type="EMBL" id="CP067341">
    <property type="protein sequence ID" value="QQP14308.1"/>
    <property type="molecule type" value="Genomic_DNA"/>
</dbReference>
<dbReference type="PANTHER" id="PTHR48086">
    <property type="entry name" value="SODIUM/PROLINE SYMPORTER-RELATED"/>
    <property type="match status" value="1"/>
</dbReference>
<keyword evidence="5 8" id="KW-1133">Transmembrane helix</keyword>
<keyword evidence="10" id="KW-1185">Reference proteome</keyword>
<feature type="transmembrane region" description="Helical" evidence="8">
    <location>
        <begin position="6"/>
        <end position="22"/>
    </location>
</feature>
<feature type="transmembrane region" description="Helical" evidence="8">
    <location>
        <begin position="157"/>
        <end position="176"/>
    </location>
</feature>
<comment type="similarity">
    <text evidence="2 7">Belongs to the sodium:solute symporter (SSF) (TC 2.A.21) family.</text>
</comment>
<dbReference type="Proteomes" id="UP000596049">
    <property type="component" value="Chromosome"/>
</dbReference>
<name>A0ABX7AWE7_9BACI</name>
<evidence type="ECO:0000256" key="1">
    <source>
        <dbReference type="ARBA" id="ARBA00004141"/>
    </source>
</evidence>
<feature type="transmembrane region" description="Helical" evidence="8">
    <location>
        <begin position="234"/>
        <end position="254"/>
    </location>
</feature>
<dbReference type="Pfam" id="PF00474">
    <property type="entry name" value="SSF"/>
    <property type="match status" value="1"/>
</dbReference>
<dbReference type="CDD" id="cd10322">
    <property type="entry name" value="SLC5sbd"/>
    <property type="match status" value="1"/>
</dbReference>
<evidence type="ECO:0000256" key="3">
    <source>
        <dbReference type="ARBA" id="ARBA00022448"/>
    </source>
</evidence>
<feature type="transmembrane region" description="Helical" evidence="8">
    <location>
        <begin position="365"/>
        <end position="382"/>
    </location>
</feature>
<dbReference type="InterPro" id="IPR001734">
    <property type="entry name" value="Na/solute_symporter"/>
</dbReference>
<evidence type="ECO:0000256" key="2">
    <source>
        <dbReference type="ARBA" id="ARBA00006434"/>
    </source>
</evidence>
<dbReference type="InterPro" id="IPR050277">
    <property type="entry name" value="Sodium:Solute_Symporter"/>
</dbReference>
<dbReference type="Gene3D" id="1.20.1730.10">
    <property type="entry name" value="Sodium/glucose cotransporter"/>
    <property type="match status" value="1"/>
</dbReference>
<keyword evidence="6 8" id="KW-0472">Membrane</keyword>
<dbReference type="PROSITE" id="PS50283">
    <property type="entry name" value="NA_SOLUT_SYMP_3"/>
    <property type="match status" value="1"/>
</dbReference>
<feature type="transmembrane region" description="Helical" evidence="8">
    <location>
        <begin position="42"/>
        <end position="60"/>
    </location>
</feature>
<keyword evidence="4 8" id="KW-0812">Transmembrane</keyword>
<feature type="transmembrane region" description="Helical" evidence="8">
    <location>
        <begin position="388"/>
        <end position="410"/>
    </location>
</feature>
<evidence type="ECO:0000256" key="7">
    <source>
        <dbReference type="RuleBase" id="RU362091"/>
    </source>
</evidence>
<dbReference type="InterPro" id="IPR038377">
    <property type="entry name" value="Na/Glc_symporter_sf"/>
</dbReference>
<feature type="transmembrane region" description="Helical" evidence="8">
    <location>
        <begin position="188"/>
        <end position="207"/>
    </location>
</feature>
<feature type="transmembrane region" description="Helical" evidence="8">
    <location>
        <begin position="275"/>
        <end position="297"/>
    </location>
</feature>
<evidence type="ECO:0000313" key="10">
    <source>
        <dbReference type="Proteomes" id="UP000596049"/>
    </source>
</evidence>
<dbReference type="RefSeq" id="WP_053592922.1">
    <property type="nucleotide sequence ID" value="NZ_CP067341.1"/>
</dbReference>
<dbReference type="PANTHER" id="PTHR48086:SF8">
    <property type="entry name" value="MONOCARBOXYLIC ACID PERMEASE"/>
    <property type="match status" value="1"/>
</dbReference>
<evidence type="ECO:0000256" key="6">
    <source>
        <dbReference type="ARBA" id="ARBA00023136"/>
    </source>
</evidence>
<protein>
    <submittedName>
        <fullName evidence="9">Sodium:solute symporter family protein</fullName>
    </submittedName>
</protein>
<evidence type="ECO:0000256" key="4">
    <source>
        <dbReference type="ARBA" id="ARBA00022692"/>
    </source>
</evidence>
<keyword evidence="3" id="KW-0813">Transport</keyword>
<comment type="subcellular location">
    <subcellularLocation>
        <location evidence="1">Membrane</location>
        <topology evidence="1">Multi-pass membrane protein</topology>
    </subcellularLocation>
</comment>
<evidence type="ECO:0000256" key="5">
    <source>
        <dbReference type="ARBA" id="ARBA00022989"/>
    </source>
</evidence>
<feature type="transmembrane region" description="Helical" evidence="8">
    <location>
        <begin position="458"/>
        <end position="476"/>
    </location>
</feature>
<reference evidence="9 10" key="1">
    <citation type="submission" date="2020-01" db="EMBL/GenBank/DDBJ databases">
        <authorList>
            <person name="Liu G."/>
            <person name="Liu B."/>
        </authorList>
    </citation>
    <scope>NUCLEOTIDE SEQUENCE [LARGE SCALE GENOMIC DNA]</scope>
    <source>
        <strain evidence="9 10">FJAT-51161</strain>
    </source>
</reference>